<dbReference type="GO" id="GO:0000978">
    <property type="term" value="F:RNA polymerase II cis-regulatory region sequence-specific DNA binding"/>
    <property type="evidence" value="ECO:0007669"/>
    <property type="project" value="TreeGrafter"/>
</dbReference>
<comment type="similarity">
    <text evidence="3">Belongs to the krueppel C2H2-type zinc-finger protein family.</text>
</comment>
<keyword evidence="5" id="KW-0479">Metal-binding</keyword>
<reference evidence="22 23" key="1">
    <citation type="submission" date="2019-09" db="EMBL/GenBank/DDBJ databases">
        <title>Bird 10,000 Genomes (B10K) Project - Family phase.</title>
        <authorList>
            <person name="Zhang G."/>
        </authorList>
    </citation>
    <scope>NUCLEOTIDE SEQUENCE [LARGE SCALE GENOMIC DNA]</scope>
    <source>
        <strain evidence="22">B10K-DU-029-44</strain>
        <tissue evidence="22">Heart</tissue>
    </source>
</reference>
<feature type="compositionally biased region" description="Basic and acidic residues" evidence="19">
    <location>
        <begin position="327"/>
        <end position="336"/>
    </location>
</feature>
<dbReference type="FunFam" id="3.30.160.60:FF:001338">
    <property type="entry name" value="Zinc finger and BTB domain-containing protein 49"/>
    <property type="match status" value="1"/>
</dbReference>
<feature type="compositionally biased region" description="Polar residues" evidence="19">
    <location>
        <begin position="364"/>
        <end position="390"/>
    </location>
</feature>
<keyword evidence="23" id="KW-1185">Reference proteome</keyword>
<evidence type="ECO:0000313" key="23">
    <source>
        <dbReference type="Proteomes" id="UP000564407"/>
    </source>
</evidence>
<gene>
    <name evidence="22" type="primary">Zbtb49</name>
    <name evidence="22" type="ORF">MALELE_R00145</name>
</gene>
<name>A0A7K6GZG1_9PASS</name>
<feature type="domain" description="C2H2-type" evidence="21">
    <location>
        <begin position="480"/>
        <end position="507"/>
    </location>
</feature>
<feature type="domain" description="C2H2-type" evidence="21">
    <location>
        <begin position="564"/>
        <end position="591"/>
    </location>
</feature>
<evidence type="ECO:0000256" key="18">
    <source>
        <dbReference type="PROSITE-ProRule" id="PRU00042"/>
    </source>
</evidence>
<comment type="function">
    <text evidence="15">Transcription factor. Inhibits cell proliferation by activating either CDKN1A/p21 transcription or RB1 transcription.</text>
</comment>
<dbReference type="Pfam" id="PF13912">
    <property type="entry name" value="zf-C2H2_6"/>
    <property type="match status" value="1"/>
</dbReference>
<dbReference type="FunFam" id="3.30.160.60:FF:000927">
    <property type="entry name" value="Zinc finger and BTB domain-containing protein 49"/>
    <property type="match status" value="1"/>
</dbReference>
<evidence type="ECO:0000256" key="11">
    <source>
        <dbReference type="ARBA" id="ARBA00023159"/>
    </source>
</evidence>
<keyword evidence="12" id="KW-0804">Transcription</keyword>
<dbReference type="FunFam" id="3.30.160.60:FF:001099">
    <property type="entry name" value="zinc finger and BTB domain-containing protein 49"/>
    <property type="match status" value="1"/>
</dbReference>
<dbReference type="Pfam" id="PF00651">
    <property type="entry name" value="BTB"/>
    <property type="match status" value="1"/>
</dbReference>
<evidence type="ECO:0000256" key="16">
    <source>
        <dbReference type="ARBA" id="ARBA00070974"/>
    </source>
</evidence>
<organism evidence="22 23">
    <name type="scientific">Malurus elegans</name>
    <name type="common">Red-winged fairywren</name>
    <dbReference type="NCBI Taxonomy" id="720584"/>
    <lineage>
        <taxon>Eukaryota</taxon>
        <taxon>Metazoa</taxon>
        <taxon>Chordata</taxon>
        <taxon>Craniata</taxon>
        <taxon>Vertebrata</taxon>
        <taxon>Euteleostomi</taxon>
        <taxon>Archelosauria</taxon>
        <taxon>Archosauria</taxon>
        <taxon>Dinosauria</taxon>
        <taxon>Saurischia</taxon>
        <taxon>Theropoda</taxon>
        <taxon>Coelurosauria</taxon>
        <taxon>Aves</taxon>
        <taxon>Neognathae</taxon>
        <taxon>Neoaves</taxon>
        <taxon>Telluraves</taxon>
        <taxon>Australaves</taxon>
        <taxon>Passeriformes</taxon>
        <taxon>Meliphagoidea</taxon>
        <taxon>Maluridae</taxon>
        <taxon>Malurus</taxon>
    </lineage>
</organism>
<dbReference type="Gene3D" id="3.30.160.60">
    <property type="entry name" value="Classic Zinc Finger"/>
    <property type="match status" value="7"/>
</dbReference>
<feature type="domain" description="C2H2-type" evidence="21">
    <location>
        <begin position="536"/>
        <end position="563"/>
    </location>
</feature>
<feature type="domain" description="C2H2-type" evidence="21">
    <location>
        <begin position="424"/>
        <end position="451"/>
    </location>
</feature>
<dbReference type="CDD" id="cd18233">
    <property type="entry name" value="BTB_POZ_ZBTB49"/>
    <property type="match status" value="1"/>
</dbReference>
<feature type="non-terminal residue" evidence="22">
    <location>
        <position position="763"/>
    </location>
</feature>
<dbReference type="GO" id="GO:0005634">
    <property type="term" value="C:nucleus"/>
    <property type="evidence" value="ECO:0007669"/>
    <property type="project" value="UniProtKB-SubCell"/>
</dbReference>
<keyword evidence="6" id="KW-0677">Repeat</keyword>
<evidence type="ECO:0000259" key="20">
    <source>
        <dbReference type="PROSITE" id="PS50097"/>
    </source>
</evidence>
<evidence type="ECO:0000256" key="12">
    <source>
        <dbReference type="ARBA" id="ARBA00023163"/>
    </source>
</evidence>
<keyword evidence="9" id="KW-0805">Transcription regulation</keyword>
<keyword evidence="11" id="KW-0010">Activator</keyword>
<comment type="subcellular location">
    <subcellularLocation>
        <location evidence="2">Cytoplasm</location>
    </subcellularLocation>
    <subcellularLocation>
        <location evidence="1">Nucleus</location>
    </subcellularLocation>
</comment>
<dbReference type="InterPro" id="IPR036236">
    <property type="entry name" value="Znf_C2H2_sf"/>
</dbReference>
<comment type="caution">
    <text evidence="22">The sequence shown here is derived from an EMBL/GenBank/DDBJ whole genome shotgun (WGS) entry which is preliminary data.</text>
</comment>
<evidence type="ECO:0000256" key="19">
    <source>
        <dbReference type="SAM" id="MobiDB-lite"/>
    </source>
</evidence>
<dbReference type="FunFam" id="3.30.160.60:FF:001158">
    <property type="entry name" value="zinc finger protein 22"/>
    <property type="match status" value="1"/>
</dbReference>
<dbReference type="GO" id="GO:0005737">
    <property type="term" value="C:cytoplasm"/>
    <property type="evidence" value="ECO:0007669"/>
    <property type="project" value="UniProtKB-SubCell"/>
</dbReference>
<feature type="domain" description="C2H2-type" evidence="21">
    <location>
        <begin position="452"/>
        <end position="479"/>
    </location>
</feature>
<evidence type="ECO:0000256" key="8">
    <source>
        <dbReference type="ARBA" id="ARBA00022833"/>
    </source>
</evidence>
<dbReference type="Proteomes" id="UP000564407">
    <property type="component" value="Unassembled WGS sequence"/>
</dbReference>
<dbReference type="FunFam" id="3.30.160.60:FF:000166">
    <property type="entry name" value="Zinc finger and BTB domain-containing 49"/>
    <property type="match status" value="1"/>
</dbReference>
<protein>
    <recommendedName>
        <fullName evidence="16">Zinc finger and BTB domain-containing protein 49</fullName>
    </recommendedName>
    <alternativeName>
        <fullName evidence="17">Zinc finger protein 509</fullName>
    </alternativeName>
</protein>
<keyword evidence="14" id="KW-0131">Cell cycle</keyword>
<evidence type="ECO:0000256" key="15">
    <source>
        <dbReference type="ARBA" id="ARBA00056132"/>
    </source>
</evidence>
<dbReference type="FunFam" id="3.30.160.60:FF:000835">
    <property type="entry name" value="Zinc finger and BTB domain-containing protein 49"/>
    <property type="match status" value="1"/>
</dbReference>
<evidence type="ECO:0000256" key="14">
    <source>
        <dbReference type="ARBA" id="ARBA00023306"/>
    </source>
</evidence>
<dbReference type="Pfam" id="PF00096">
    <property type="entry name" value="zf-C2H2"/>
    <property type="match status" value="6"/>
</dbReference>
<dbReference type="InterPro" id="IPR000210">
    <property type="entry name" value="BTB/POZ_dom"/>
</dbReference>
<evidence type="ECO:0000256" key="17">
    <source>
        <dbReference type="ARBA" id="ARBA00078459"/>
    </source>
</evidence>
<dbReference type="Gene3D" id="3.30.710.10">
    <property type="entry name" value="Potassium Channel Kv1.1, Chain A"/>
    <property type="match status" value="1"/>
</dbReference>
<evidence type="ECO:0000256" key="2">
    <source>
        <dbReference type="ARBA" id="ARBA00004496"/>
    </source>
</evidence>
<feature type="region of interest" description="Disordered" evidence="19">
    <location>
        <begin position="168"/>
        <end position="201"/>
    </location>
</feature>
<dbReference type="EMBL" id="VZRP01016814">
    <property type="protein sequence ID" value="NWV68688.1"/>
    <property type="molecule type" value="Genomic_DNA"/>
</dbReference>
<accession>A0A7K6GZG1</accession>
<evidence type="ECO:0000313" key="22">
    <source>
        <dbReference type="EMBL" id="NWV68688.1"/>
    </source>
</evidence>
<keyword evidence="8" id="KW-0862">Zinc</keyword>
<evidence type="ECO:0000256" key="7">
    <source>
        <dbReference type="ARBA" id="ARBA00022771"/>
    </source>
</evidence>
<dbReference type="PROSITE" id="PS50097">
    <property type="entry name" value="BTB"/>
    <property type="match status" value="1"/>
</dbReference>
<keyword evidence="7 18" id="KW-0863">Zinc-finger</keyword>
<evidence type="ECO:0000259" key="21">
    <source>
        <dbReference type="PROSITE" id="PS50157"/>
    </source>
</evidence>
<sequence length="763" mass="84692">MDTVASHSCHLLQQLHEQRIQGLLCDCMLVVKGVCFKAHKNVLAAFSQYFRTLFQNSSGQKNDVFHLDIKNVGGIGQILDFMYTSHLDLSQDNVQAMLDIAQCLQVQNVLNICHTFLKSSTAVEQAASMPCNSVFSLQNTLGTDTNCASEGYGTNLLPECSADTQTSKALAEHHSNASQSGNLHTASGDAQKQPQDSLDGNCTELPFKQPNYYYKLRNFYSKQFYKQNACSDHDRAAEPSFSYNSSTEINTVENNSCTVNHSECILETSDHLPSNFLVQSANEAAPEQDAESTVMQPTRQMRLKKAIHLKKLNFLRSQKSAEQPPEPQRDDSRITEVMEPVNESTTDTTDVRVTDEKEAEDLGNSENFEQTVEMETSEGPSEQEGQSQTLQSQKQYTCELCGKAFKHPSNLELHKRSHTGEKPFECNICGKHFSQAGNLQTHLRRHSGEKPYICEICGKRFAASGDVQRHIIIHSGEKPHLCDICGRGFSNFSNLKEHKKTHTADKVFTCDECGKSFNMQRKLVKHRIRHTGERPYSCSACGKCFAGSGDLRRHVRTHTGEKPYTCETCNKCFTRSAVLRRHKKMHCKASEEGPNTLEELAQGIETSDLDKSQSSDSFGQDMSVTLLPVSVKFPLRPAVNSAEFDGSRDSYCKLRSMIQHHDSANPEKLSVDSAKVLKAQAQQTPPAAPPYGYADVDVSSAEEPLQSDGIPMIRSSGAGLDSDPLGSRASSAPYKSNEGPFFSSMTLWGLAMKTLQNESELEQ</sequence>
<dbReference type="FunFam" id="3.30.160.60:FF:001123">
    <property type="entry name" value="Zinc finger and BTB domain-containing protein 49"/>
    <property type="match status" value="1"/>
</dbReference>
<dbReference type="SMART" id="SM00355">
    <property type="entry name" value="ZnF_C2H2"/>
    <property type="match status" value="7"/>
</dbReference>
<feature type="region of interest" description="Disordered" evidence="19">
    <location>
        <begin position="314"/>
        <end position="390"/>
    </location>
</feature>
<feature type="region of interest" description="Disordered" evidence="19">
    <location>
        <begin position="700"/>
        <end position="737"/>
    </location>
</feature>
<dbReference type="GO" id="GO:0008270">
    <property type="term" value="F:zinc ion binding"/>
    <property type="evidence" value="ECO:0007669"/>
    <property type="project" value="UniProtKB-KW"/>
</dbReference>
<dbReference type="GO" id="GO:0000981">
    <property type="term" value="F:DNA-binding transcription factor activity, RNA polymerase II-specific"/>
    <property type="evidence" value="ECO:0007669"/>
    <property type="project" value="TreeGrafter"/>
</dbReference>
<evidence type="ECO:0000256" key="6">
    <source>
        <dbReference type="ARBA" id="ARBA00022737"/>
    </source>
</evidence>
<dbReference type="PROSITE" id="PS50157">
    <property type="entry name" value="ZINC_FINGER_C2H2_2"/>
    <property type="match status" value="7"/>
</dbReference>
<evidence type="ECO:0000256" key="13">
    <source>
        <dbReference type="ARBA" id="ARBA00023242"/>
    </source>
</evidence>
<dbReference type="InterPro" id="IPR011333">
    <property type="entry name" value="SKP1/BTB/POZ_sf"/>
</dbReference>
<proteinExistence type="inferred from homology"/>
<dbReference type="PANTHER" id="PTHR46105">
    <property type="entry name" value="AGAP004733-PA"/>
    <property type="match status" value="1"/>
</dbReference>
<feature type="domain" description="C2H2-type" evidence="21">
    <location>
        <begin position="508"/>
        <end position="535"/>
    </location>
</feature>
<feature type="compositionally biased region" description="Polar residues" evidence="19">
    <location>
        <begin position="176"/>
        <end position="200"/>
    </location>
</feature>
<feature type="non-terminal residue" evidence="22">
    <location>
        <position position="1"/>
    </location>
</feature>
<dbReference type="SUPFAM" id="SSF57667">
    <property type="entry name" value="beta-beta-alpha zinc fingers"/>
    <property type="match status" value="4"/>
</dbReference>
<evidence type="ECO:0000256" key="3">
    <source>
        <dbReference type="ARBA" id="ARBA00006991"/>
    </source>
</evidence>
<evidence type="ECO:0000256" key="10">
    <source>
        <dbReference type="ARBA" id="ARBA00023125"/>
    </source>
</evidence>
<keyword evidence="4" id="KW-0963">Cytoplasm</keyword>
<dbReference type="InterPro" id="IPR050457">
    <property type="entry name" value="ZnFinger_BTB_dom_contain"/>
</dbReference>
<keyword evidence="13" id="KW-0539">Nucleus</keyword>
<dbReference type="SUPFAM" id="SSF54695">
    <property type="entry name" value="POZ domain"/>
    <property type="match status" value="1"/>
</dbReference>
<feature type="domain" description="C2H2-type" evidence="21">
    <location>
        <begin position="396"/>
        <end position="423"/>
    </location>
</feature>
<feature type="domain" description="BTB" evidence="20">
    <location>
        <begin position="25"/>
        <end position="91"/>
    </location>
</feature>
<evidence type="ECO:0000256" key="9">
    <source>
        <dbReference type="ARBA" id="ARBA00023015"/>
    </source>
</evidence>
<dbReference type="PANTHER" id="PTHR46105:SF30">
    <property type="entry name" value="ZINC FINGER AND BTB DOMAIN CONTAINING 49"/>
    <property type="match status" value="1"/>
</dbReference>
<dbReference type="SMART" id="SM00225">
    <property type="entry name" value="BTB"/>
    <property type="match status" value="1"/>
</dbReference>
<dbReference type="PROSITE" id="PS00028">
    <property type="entry name" value="ZINC_FINGER_C2H2_1"/>
    <property type="match status" value="7"/>
</dbReference>
<dbReference type="AlphaFoldDB" id="A0A7K6GZG1"/>
<evidence type="ECO:0000256" key="5">
    <source>
        <dbReference type="ARBA" id="ARBA00022723"/>
    </source>
</evidence>
<evidence type="ECO:0000256" key="4">
    <source>
        <dbReference type="ARBA" id="ARBA00022490"/>
    </source>
</evidence>
<evidence type="ECO:0000256" key="1">
    <source>
        <dbReference type="ARBA" id="ARBA00004123"/>
    </source>
</evidence>
<dbReference type="InterPro" id="IPR013087">
    <property type="entry name" value="Znf_C2H2_type"/>
</dbReference>
<keyword evidence="10" id="KW-0238">DNA-binding</keyword>